<dbReference type="AlphaFoldDB" id="A0A7N0UAR0"/>
<evidence type="ECO:0000256" key="1">
    <source>
        <dbReference type="ARBA" id="ARBA00008013"/>
    </source>
</evidence>
<proteinExistence type="inferred from homology"/>
<comment type="similarity">
    <text evidence="1">Belongs to the FPF1 family.</text>
</comment>
<dbReference type="GO" id="GO:0009909">
    <property type="term" value="P:regulation of flower development"/>
    <property type="evidence" value="ECO:0007669"/>
    <property type="project" value="InterPro"/>
</dbReference>
<evidence type="ECO:0000313" key="3">
    <source>
        <dbReference type="Proteomes" id="UP000594263"/>
    </source>
</evidence>
<organism evidence="2 3">
    <name type="scientific">Kalanchoe fedtschenkoi</name>
    <name type="common">Lavender scallops</name>
    <name type="synonym">South American air plant</name>
    <dbReference type="NCBI Taxonomy" id="63787"/>
    <lineage>
        <taxon>Eukaryota</taxon>
        <taxon>Viridiplantae</taxon>
        <taxon>Streptophyta</taxon>
        <taxon>Embryophyta</taxon>
        <taxon>Tracheophyta</taxon>
        <taxon>Spermatophyta</taxon>
        <taxon>Magnoliopsida</taxon>
        <taxon>eudicotyledons</taxon>
        <taxon>Gunneridae</taxon>
        <taxon>Pentapetalae</taxon>
        <taxon>Saxifragales</taxon>
        <taxon>Crassulaceae</taxon>
        <taxon>Kalanchoe</taxon>
    </lineage>
</organism>
<evidence type="ECO:0000313" key="2">
    <source>
        <dbReference type="EnsemblPlants" id="Kaladp0058s0002.1.v1.1.CDS.1"/>
    </source>
</evidence>
<name>A0A7N0UAR0_KALFE</name>
<dbReference type="EnsemblPlants" id="Kaladp0058s0002.1.v1.1">
    <property type="protein sequence ID" value="Kaladp0058s0002.1.v1.1.CDS.1"/>
    <property type="gene ID" value="Kaladp0058s0002.v1.1"/>
</dbReference>
<keyword evidence="3" id="KW-1185">Reference proteome</keyword>
<dbReference type="InterPro" id="IPR039274">
    <property type="entry name" value="FPF1"/>
</dbReference>
<sequence length="116" mass="13511">MSRVWMFKQNGVISLVEHPSMVNGGGGGRKTKLLVHLPSGEIVKSYAELERILRGLGWEWYYGGDGQDEFYQFHRKSSIDLISLPKDFSKFNSIYMYDLVVKNPNVFLVKDYYMEY</sequence>
<reference evidence="2" key="1">
    <citation type="submission" date="2021-01" db="UniProtKB">
        <authorList>
            <consortium name="EnsemblPlants"/>
        </authorList>
    </citation>
    <scope>IDENTIFICATION</scope>
</reference>
<accession>A0A7N0UAR0</accession>
<dbReference type="OMA" id="ICCDGER"/>
<dbReference type="PANTHER" id="PTHR33433">
    <property type="entry name" value="FLOWERING-PROMOTING FACTOR 1-LIKE PROTEIN 1"/>
    <property type="match status" value="1"/>
</dbReference>
<dbReference type="Proteomes" id="UP000594263">
    <property type="component" value="Unplaced"/>
</dbReference>
<protein>
    <submittedName>
        <fullName evidence="2">Uncharacterized protein</fullName>
    </submittedName>
</protein>
<dbReference type="Gramene" id="Kaladp0058s0002.1.v1.1">
    <property type="protein sequence ID" value="Kaladp0058s0002.1.v1.1.CDS.1"/>
    <property type="gene ID" value="Kaladp0058s0002.v1.1"/>
</dbReference>